<keyword evidence="2" id="KW-1185">Reference proteome</keyword>
<proteinExistence type="predicted"/>
<organism evidence="1 2">
    <name type="scientific">Camellia lanceoleosa</name>
    <dbReference type="NCBI Taxonomy" id="1840588"/>
    <lineage>
        <taxon>Eukaryota</taxon>
        <taxon>Viridiplantae</taxon>
        <taxon>Streptophyta</taxon>
        <taxon>Embryophyta</taxon>
        <taxon>Tracheophyta</taxon>
        <taxon>Spermatophyta</taxon>
        <taxon>Magnoliopsida</taxon>
        <taxon>eudicotyledons</taxon>
        <taxon>Gunneridae</taxon>
        <taxon>Pentapetalae</taxon>
        <taxon>asterids</taxon>
        <taxon>Ericales</taxon>
        <taxon>Theaceae</taxon>
        <taxon>Camellia</taxon>
    </lineage>
</organism>
<comment type="caution">
    <text evidence="1">The sequence shown here is derived from an EMBL/GenBank/DDBJ whole genome shotgun (WGS) entry which is preliminary data.</text>
</comment>
<protein>
    <submittedName>
        <fullName evidence="1">Uncharacterized protein</fullName>
    </submittedName>
</protein>
<dbReference type="Proteomes" id="UP001060215">
    <property type="component" value="Chromosome 15"/>
</dbReference>
<name>A0ACC0FDR9_9ERIC</name>
<dbReference type="EMBL" id="CM045772">
    <property type="protein sequence ID" value="KAI7986252.1"/>
    <property type="molecule type" value="Genomic_DNA"/>
</dbReference>
<gene>
    <name evidence="1" type="ORF">LOK49_LG14G01903</name>
</gene>
<accession>A0ACC0FDR9</accession>
<evidence type="ECO:0000313" key="2">
    <source>
        <dbReference type="Proteomes" id="UP001060215"/>
    </source>
</evidence>
<evidence type="ECO:0000313" key="1">
    <source>
        <dbReference type="EMBL" id="KAI7986252.1"/>
    </source>
</evidence>
<reference evidence="1 2" key="1">
    <citation type="journal article" date="2022" name="Plant J.">
        <title>Chromosome-level genome of Camellia lanceoleosa provides a valuable resource for understanding genome evolution and self-incompatibility.</title>
        <authorList>
            <person name="Gong W."/>
            <person name="Xiao S."/>
            <person name="Wang L."/>
            <person name="Liao Z."/>
            <person name="Chang Y."/>
            <person name="Mo W."/>
            <person name="Hu G."/>
            <person name="Li W."/>
            <person name="Zhao G."/>
            <person name="Zhu H."/>
            <person name="Hu X."/>
            <person name="Ji K."/>
            <person name="Xiang X."/>
            <person name="Song Q."/>
            <person name="Yuan D."/>
            <person name="Jin S."/>
            <person name="Zhang L."/>
        </authorList>
    </citation>
    <scope>NUCLEOTIDE SEQUENCE [LARGE SCALE GENOMIC DNA]</scope>
    <source>
        <strain evidence="1">SQ_2022a</strain>
    </source>
</reference>
<sequence length="77" mass="8888">MKTNLDIKIIFNILKLLVKKNWRSTLLARSPPKKRKEKGVGDLALSRLHSDPHKLHFSIISLPSLPLWVFNEFDLGI</sequence>